<accession>A0A7W9W4A9</accession>
<proteinExistence type="predicted"/>
<comment type="caution">
    <text evidence="2">The sequence shown here is derived from an EMBL/GenBank/DDBJ whole genome shotgun (WGS) entry which is preliminary data.</text>
</comment>
<dbReference type="AlphaFoldDB" id="A0A7W9W4A9"/>
<evidence type="ECO:0000313" key="2">
    <source>
        <dbReference type="EMBL" id="MBB6049249.1"/>
    </source>
</evidence>
<name>A0A7W9W4A9_ARMRO</name>
<dbReference type="RefSeq" id="WP_184192861.1">
    <property type="nucleotide sequence ID" value="NZ_JACHGW010000001.1"/>
</dbReference>
<feature type="domain" description="Putative regulatory protein FmdB zinc ribbon" evidence="1">
    <location>
        <begin position="1"/>
        <end position="43"/>
    </location>
</feature>
<evidence type="ECO:0000313" key="3">
    <source>
        <dbReference type="Proteomes" id="UP000520814"/>
    </source>
</evidence>
<dbReference type="EMBL" id="JACHGW010000001">
    <property type="protein sequence ID" value="MBB6049249.1"/>
    <property type="molecule type" value="Genomic_DNA"/>
</dbReference>
<dbReference type="InterPro" id="IPR013429">
    <property type="entry name" value="Regulatory_FmdB_Zinc_ribbon"/>
</dbReference>
<dbReference type="NCBIfam" id="TIGR02605">
    <property type="entry name" value="CxxC_CxxC_SSSS"/>
    <property type="match status" value="1"/>
</dbReference>
<organism evidence="2 3">
    <name type="scientific">Armatimonas rosea</name>
    <dbReference type="NCBI Taxonomy" id="685828"/>
    <lineage>
        <taxon>Bacteria</taxon>
        <taxon>Bacillati</taxon>
        <taxon>Armatimonadota</taxon>
        <taxon>Armatimonadia</taxon>
        <taxon>Armatimonadales</taxon>
        <taxon>Armatimonadaceae</taxon>
        <taxon>Armatimonas</taxon>
    </lineage>
</organism>
<dbReference type="SMART" id="SM00834">
    <property type="entry name" value="CxxC_CXXC_SSSS"/>
    <property type="match status" value="1"/>
</dbReference>
<reference evidence="2 3" key="1">
    <citation type="submission" date="2020-08" db="EMBL/GenBank/DDBJ databases">
        <title>Genomic Encyclopedia of Type Strains, Phase IV (KMG-IV): sequencing the most valuable type-strain genomes for metagenomic binning, comparative biology and taxonomic classification.</title>
        <authorList>
            <person name="Goeker M."/>
        </authorList>
    </citation>
    <scope>NUCLEOTIDE SEQUENCE [LARGE SCALE GENOMIC DNA]</scope>
    <source>
        <strain evidence="2 3">DSM 23562</strain>
    </source>
</reference>
<evidence type="ECO:0000259" key="1">
    <source>
        <dbReference type="SMART" id="SM00834"/>
    </source>
</evidence>
<dbReference type="Pfam" id="PF09723">
    <property type="entry name" value="Zn_ribbon_8"/>
    <property type="match status" value="1"/>
</dbReference>
<sequence length="78" mass="8255">MPIYEYRCKPCERSFETLRTLSQKDEPTPCPSCGTPTKTRLLSMVAAHVSADGAGACATSAALNMPCCGGGCGLPMRR</sequence>
<dbReference type="Proteomes" id="UP000520814">
    <property type="component" value="Unassembled WGS sequence"/>
</dbReference>
<protein>
    <submittedName>
        <fullName evidence="2">Putative FmdB family regulatory protein</fullName>
    </submittedName>
</protein>
<keyword evidence="3" id="KW-1185">Reference proteome</keyword>
<gene>
    <name evidence="2" type="ORF">HNQ39_001011</name>
</gene>